<evidence type="ECO:0000313" key="2">
    <source>
        <dbReference type="EMBL" id="EIW74228.1"/>
    </source>
</evidence>
<keyword evidence="3" id="KW-1185">Reference proteome</keyword>
<proteinExistence type="predicted"/>
<dbReference type="Proteomes" id="UP000053558">
    <property type="component" value="Unassembled WGS sequence"/>
</dbReference>
<reference evidence="3" key="1">
    <citation type="journal article" date="2012" name="Science">
        <title>The Paleozoic origin of enzymatic lignin decomposition reconstructed from 31 fungal genomes.</title>
        <authorList>
            <person name="Floudas D."/>
            <person name="Binder M."/>
            <person name="Riley R."/>
            <person name="Barry K."/>
            <person name="Blanchette R.A."/>
            <person name="Henrissat B."/>
            <person name="Martinez A.T."/>
            <person name="Otillar R."/>
            <person name="Spatafora J.W."/>
            <person name="Yadav J.S."/>
            <person name="Aerts A."/>
            <person name="Benoit I."/>
            <person name="Boyd A."/>
            <person name="Carlson A."/>
            <person name="Copeland A."/>
            <person name="Coutinho P.M."/>
            <person name="de Vries R.P."/>
            <person name="Ferreira P."/>
            <person name="Findley K."/>
            <person name="Foster B."/>
            <person name="Gaskell J."/>
            <person name="Glotzer D."/>
            <person name="Gorecki P."/>
            <person name="Heitman J."/>
            <person name="Hesse C."/>
            <person name="Hori C."/>
            <person name="Igarashi K."/>
            <person name="Jurgens J.A."/>
            <person name="Kallen N."/>
            <person name="Kersten P."/>
            <person name="Kohler A."/>
            <person name="Kuees U."/>
            <person name="Kumar T.K.A."/>
            <person name="Kuo A."/>
            <person name="LaButti K."/>
            <person name="Larrondo L.F."/>
            <person name="Lindquist E."/>
            <person name="Ling A."/>
            <person name="Lombard V."/>
            <person name="Lucas S."/>
            <person name="Lundell T."/>
            <person name="Martin R."/>
            <person name="McLaughlin D.J."/>
            <person name="Morgenstern I."/>
            <person name="Morin E."/>
            <person name="Murat C."/>
            <person name="Nagy L.G."/>
            <person name="Nolan M."/>
            <person name="Ohm R.A."/>
            <person name="Patyshakuliyeva A."/>
            <person name="Rokas A."/>
            <person name="Ruiz-Duenas F.J."/>
            <person name="Sabat G."/>
            <person name="Salamov A."/>
            <person name="Samejima M."/>
            <person name="Schmutz J."/>
            <person name="Slot J.C."/>
            <person name="St John F."/>
            <person name="Stenlid J."/>
            <person name="Sun H."/>
            <person name="Sun S."/>
            <person name="Syed K."/>
            <person name="Tsang A."/>
            <person name="Wiebenga A."/>
            <person name="Young D."/>
            <person name="Pisabarro A."/>
            <person name="Eastwood D.C."/>
            <person name="Martin F."/>
            <person name="Cullen D."/>
            <person name="Grigoriev I.V."/>
            <person name="Hibbett D.S."/>
        </authorList>
    </citation>
    <scope>NUCLEOTIDE SEQUENCE [LARGE SCALE GENOMIC DNA]</scope>
    <source>
        <strain evidence="3">RWD-64-598 SS2</strain>
    </source>
</reference>
<feature type="non-terminal residue" evidence="2">
    <location>
        <position position="98"/>
    </location>
</feature>
<dbReference type="PROSITE" id="PS50404">
    <property type="entry name" value="GST_NTER"/>
    <property type="match status" value="1"/>
</dbReference>
<dbReference type="SUPFAM" id="SSF52833">
    <property type="entry name" value="Thioredoxin-like"/>
    <property type="match status" value="1"/>
</dbReference>
<protein>
    <recommendedName>
        <fullName evidence="1">GST N-terminal domain-containing protein</fullName>
    </recommendedName>
</protein>
<dbReference type="InterPro" id="IPR036249">
    <property type="entry name" value="Thioredoxin-like_sf"/>
</dbReference>
<name>R7SDJ4_CONPW</name>
<dbReference type="InterPro" id="IPR004045">
    <property type="entry name" value="Glutathione_S-Trfase_N"/>
</dbReference>
<dbReference type="Gene3D" id="3.40.30.10">
    <property type="entry name" value="Glutaredoxin"/>
    <property type="match status" value="1"/>
</dbReference>
<dbReference type="GeneID" id="19206610"/>
<dbReference type="OrthoDB" id="4951845at2759"/>
<dbReference type="KEGG" id="cput:CONPUDRAFT_26636"/>
<feature type="non-terminal residue" evidence="2">
    <location>
        <position position="1"/>
    </location>
</feature>
<dbReference type="EMBL" id="JH711593">
    <property type="protein sequence ID" value="EIW74228.1"/>
    <property type="molecule type" value="Genomic_DNA"/>
</dbReference>
<organism evidence="2 3">
    <name type="scientific">Coniophora puteana (strain RWD-64-598)</name>
    <name type="common">Brown rot fungus</name>
    <dbReference type="NCBI Taxonomy" id="741705"/>
    <lineage>
        <taxon>Eukaryota</taxon>
        <taxon>Fungi</taxon>
        <taxon>Dikarya</taxon>
        <taxon>Basidiomycota</taxon>
        <taxon>Agaricomycotina</taxon>
        <taxon>Agaricomycetes</taxon>
        <taxon>Agaricomycetidae</taxon>
        <taxon>Boletales</taxon>
        <taxon>Coniophorineae</taxon>
        <taxon>Coniophoraceae</taxon>
        <taxon>Coniophora</taxon>
    </lineage>
</organism>
<evidence type="ECO:0000259" key="1">
    <source>
        <dbReference type="PROSITE" id="PS50404"/>
    </source>
</evidence>
<dbReference type="OMA" id="RIWVEMP"/>
<dbReference type="Pfam" id="PF13409">
    <property type="entry name" value="GST_N_2"/>
    <property type="match status" value="1"/>
</dbReference>
<dbReference type="AlphaFoldDB" id="R7SDJ4"/>
<feature type="domain" description="GST N-terminal" evidence="1">
    <location>
        <begin position="1"/>
        <end position="77"/>
    </location>
</feature>
<dbReference type="RefSeq" id="XP_007775513.1">
    <property type="nucleotide sequence ID" value="XM_007777323.1"/>
</dbReference>
<evidence type="ECO:0000313" key="3">
    <source>
        <dbReference type="Proteomes" id="UP000053558"/>
    </source>
</evidence>
<sequence>FNLSYKRIPFTTQWLEYPSIAPTMKSLGADPLVPASRSSNGEPFYTLPVIYDPNHDKYVTDSFAIAQYLNNVYPTPGRELFPEGTVALLHAWEAALTG</sequence>
<accession>R7SDJ4</accession>
<gene>
    <name evidence="2" type="ORF">CONPUDRAFT_26636</name>
</gene>